<evidence type="ECO:0008006" key="11">
    <source>
        <dbReference type="Google" id="ProtNLM"/>
    </source>
</evidence>
<comment type="caution">
    <text evidence="9">The sequence shown here is derived from an EMBL/GenBank/DDBJ whole genome shotgun (WGS) entry which is preliminary data.</text>
</comment>
<dbReference type="OrthoDB" id="9793824at2"/>
<dbReference type="EMBL" id="LDJH01000005">
    <property type="protein sequence ID" value="KRG60054.1"/>
    <property type="molecule type" value="Genomic_DNA"/>
</dbReference>
<dbReference type="AlphaFoldDB" id="A0A0R0BSI6"/>
<dbReference type="PATRIC" id="fig|266128.3.peg.2037"/>
<dbReference type="InterPro" id="IPR010432">
    <property type="entry name" value="RDD"/>
</dbReference>
<feature type="transmembrane region" description="Helical" evidence="6">
    <location>
        <begin position="166"/>
        <end position="186"/>
    </location>
</feature>
<evidence type="ECO:0000256" key="3">
    <source>
        <dbReference type="ARBA" id="ARBA00022692"/>
    </source>
</evidence>
<dbReference type="GO" id="GO:0005886">
    <property type="term" value="C:plasma membrane"/>
    <property type="evidence" value="ECO:0007669"/>
    <property type="project" value="UniProtKB-SubCell"/>
</dbReference>
<dbReference type="RefSeq" id="WP_057662970.1">
    <property type="nucleotide sequence ID" value="NZ_LDJH01000005.1"/>
</dbReference>
<dbReference type="PANTHER" id="PTHR36115:SF6">
    <property type="entry name" value="PROLINE-RICH ANTIGEN HOMOLOG"/>
    <property type="match status" value="1"/>
</dbReference>
<keyword evidence="3 6" id="KW-0812">Transmembrane</keyword>
<comment type="subcellular location">
    <subcellularLocation>
        <location evidence="1">Cell membrane</location>
        <topology evidence="1">Multi-pass membrane protein</topology>
    </subcellularLocation>
</comment>
<dbReference type="InterPro" id="IPR025640">
    <property type="entry name" value="GYF_2"/>
</dbReference>
<dbReference type="InterPro" id="IPR051791">
    <property type="entry name" value="Pra-immunoreactive"/>
</dbReference>
<dbReference type="STRING" id="266128.ABB25_01945"/>
<evidence type="ECO:0000256" key="1">
    <source>
        <dbReference type="ARBA" id="ARBA00004651"/>
    </source>
</evidence>
<evidence type="ECO:0000256" key="6">
    <source>
        <dbReference type="SAM" id="Phobius"/>
    </source>
</evidence>
<feature type="transmembrane region" description="Helical" evidence="6">
    <location>
        <begin position="282"/>
        <end position="312"/>
    </location>
</feature>
<accession>A0A0R0BSI6</accession>
<evidence type="ECO:0000256" key="4">
    <source>
        <dbReference type="ARBA" id="ARBA00022989"/>
    </source>
</evidence>
<evidence type="ECO:0000256" key="5">
    <source>
        <dbReference type="ARBA" id="ARBA00023136"/>
    </source>
</evidence>
<keyword evidence="4 6" id="KW-1133">Transmembrane helix</keyword>
<feature type="transmembrane region" description="Helical" evidence="6">
    <location>
        <begin position="132"/>
        <end position="154"/>
    </location>
</feature>
<dbReference type="Proteomes" id="UP000051254">
    <property type="component" value="Unassembled WGS sequence"/>
</dbReference>
<evidence type="ECO:0000313" key="9">
    <source>
        <dbReference type="EMBL" id="KRG60054.1"/>
    </source>
</evidence>
<sequence length="313" mass="32946">MIQWYYADAQRQRHGPVEDRDIRALYQRGELNAQTLVWREGLSEWASLESLSEELALHTIAPAATGGIDLRADLAAIANGTAPLPGTGGGTHSPYAASQTAMGSGNGPVNSDGPIVHAGLWRRFAASIIDSLVTSIASYIVLIPLALVLGIGMGEILGSESSAGSIVFMLAQYALGIGIPAAYFGWMHSSSSMASLGKMAVGIKVCRTDGQAMSFARAIGRYFAYTLFALFTCGLGVLISGLMVAFSQRKQALHDMICDTIVVDRWAFTDQPELQKEGLDTITIVVLALFGLLLIGGIVLAIVAGAAIASLAN</sequence>
<gene>
    <name evidence="9" type="ORF">ABB25_01945</name>
</gene>
<reference evidence="9 10" key="1">
    <citation type="submission" date="2015-05" db="EMBL/GenBank/DDBJ databases">
        <title>Genome sequencing and analysis of members of genus Stenotrophomonas.</title>
        <authorList>
            <person name="Patil P.P."/>
            <person name="Midha S."/>
            <person name="Patil P.B."/>
        </authorList>
    </citation>
    <scope>NUCLEOTIDE SEQUENCE [LARGE SCALE GENOMIC DNA]</scope>
    <source>
        <strain evidence="9 10">DSM 17805</strain>
    </source>
</reference>
<feature type="domain" description="RDD" evidence="7">
    <location>
        <begin position="118"/>
        <end position="258"/>
    </location>
</feature>
<evidence type="ECO:0000313" key="10">
    <source>
        <dbReference type="Proteomes" id="UP000051254"/>
    </source>
</evidence>
<organism evidence="9 10">
    <name type="scientific">Stenotrophomonas koreensis</name>
    <dbReference type="NCBI Taxonomy" id="266128"/>
    <lineage>
        <taxon>Bacteria</taxon>
        <taxon>Pseudomonadati</taxon>
        <taxon>Pseudomonadota</taxon>
        <taxon>Gammaproteobacteria</taxon>
        <taxon>Lysobacterales</taxon>
        <taxon>Lysobacteraceae</taxon>
        <taxon>Stenotrophomonas</taxon>
    </lineage>
</organism>
<protein>
    <recommendedName>
        <fullName evidence="11">Transporter</fullName>
    </recommendedName>
</protein>
<keyword evidence="2" id="KW-1003">Cell membrane</keyword>
<dbReference type="Pfam" id="PF06271">
    <property type="entry name" value="RDD"/>
    <property type="match status" value="1"/>
</dbReference>
<dbReference type="Pfam" id="PF14237">
    <property type="entry name" value="GYF_2"/>
    <property type="match status" value="1"/>
</dbReference>
<feature type="domain" description="GYF" evidence="8">
    <location>
        <begin position="4"/>
        <end position="53"/>
    </location>
</feature>
<feature type="transmembrane region" description="Helical" evidence="6">
    <location>
        <begin position="222"/>
        <end position="246"/>
    </location>
</feature>
<proteinExistence type="predicted"/>
<dbReference type="PANTHER" id="PTHR36115">
    <property type="entry name" value="PROLINE-RICH ANTIGEN HOMOLOG-RELATED"/>
    <property type="match status" value="1"/>
</dbReference>
<evidence type="ECO:0000259" key="8">
    <source>
        <dbReference type="Pfam" id="PF14237"/>
    </source>
</evidence>
<evidence type="ECO:0000259" key="7">
    <source>
        <dbReference type="Pfam" id="PF06271"/>
    </source>
</evidence>
<keyword evidence="5 6" id="KW-0472">Membrane</keyword>
<keyword evidence="10" id="KW-1185">Reference proteome</keyword>
<evidence type="ECO:0000256" key="2">
    <source>
        <dbReference type="ARBA" id="ARBA00022475"/>
    </source>
</evidence>
<name>A0A0R0BSI6_9GAMM</name>